<dbReference type="PATRIC" id="fig|1423790.3.peg.1512"/>
<dbReference type="SUPFAM" id="SSF56059">
    <property type="entry name" value="Glutathione synthetase ATP-binding domain-like"/>
    <property type="match status" value="1"/>
</dbReference>
<reference evidence="2 3" key="1">
    <citation type="submission" date="2012-06" db="EMBL/GenBank/DDBJ databases">
        <title>Draft Genome Sequence of Lactobacillus pasteurii CRBIP 24.76T.</title>
        <authorList>
            <person name="Cousin S."/>
            <person name="Bouchier C."/>
            <person name="Loux V."/>
            <person name="Ma L."/>
            <person name="Creno S."/>
            <person name="Bizet C."/>
            <person name="Clermont D."/>
        </authorList>
    </citation>
    <scope>NUCLEOTIDE SEQUENCE [LARGE SCALE GENOMIC DNA]</scope>
    <source>
        <strain evidence="3">CRBIP 24.76T</strain>
    </source>
</reference>
<gene>
    <name evidence="2" type="ORF">BN53_09875</name>
</gene>
<proteinExistence type="predicted"/>
<keyword evidence="3" id="KW-1185">Reference proteome</keyword>
<name>I7KKI4_9LACO</name>
<organism evidence="2 3">
    <name type="scientific">Lactobacillus pasteurii DSM 23907 = CRBIP 24.76</name>
    <dbReference type="NCBI Taxonomy" id="1423790"/>
    <lineage>
        <taxon>Bacteria</taxon>
        <taxon>Bacillati</taxon>
        <taxon>Bacillota</taxon>
        <taxon>Bacilli</taxon>
        <taxon>Lactobacillales</taxon>
        <taxon>Lactobacillaceae</taxon>
        <taxon>Lactobacillus</taxon>
    </lineage>
</organism>
<dbReference type="eggNOG" id="ENOG502Z9P3">
    <property type="taxonomic scope" value="Bacteria"/>
</dbReference>
<evidence type="ECO:0000313" key="2">
    <source>
        <dbReference type="EMBL" id="CCI84499.1"/>
    </source>
</evidence>
<dbReference type="EMBL" id="CAKD01000004">
    <property type="protein sequence ID" value="CCI84499.1"/>
    <property type="molecule type" value="Genomic_DNA"/>
</dbReference>
<accession>I7KKI4</accession>
<feature type="domain" description="ATP-grasp" evidence="1">
    <location>
        <begin position="81"/>
        <end position="226"/>
    </location>
</feature>
<dbReference type="RefSeq" id="WP_009559050.1">
    <property type="nucleotide sequence ID" value="NZ_AYZN01000005.1"/>
</dbReference>
<comment type="caution">
    <text evidence="2">The sequence shown here is derived from an EMBL/GenBank/DDBJ whole genome shotgun (WGS) entry which is preliminary data.</text>
</comment>
<dbReference type="Proteomes" id="UP000009311">
    <property type="component" value="Unassembled WGS sequence"/>
</dbReference>
<dbReference type="InterPro" id="IPR041261">
    <property type="entry name" value="R2K_2"/>
</dbReference>
<evidence type="ECO:0000313" key="3">
    <source>
        <dbReference type="Proteomes" id="UP000009311"/>
    </source>
</evidence>
<dbReference type="OrthoDB" id="482201at2"/>
<evidence type="ECO:0000259" key="1">
    <source>
        <dbReference type="Pfam" id="PF18299"/>
    </source>
</evidence>
<dbReference type="AlphaFoldDB" id="I7KKI4"/>
<protein>
    <recommendedName>
        <fullName evidence="1">ATP-grasp domain-containing protein</fullName>
    </recommendedName>
</protein>
<sequence length="248" mass="28280">MKVYIQTDRNNLPLSENVFVAMNGFKKMGFEIVLFDNLDKVSSMMNREDIVVGGIATVRRRLNELNIGSDEINYPEEIRKYLGRKIWFSDMDTVASNPDLWPVFVKSVEGKKITGKVIRTVEDLNGLGSSFDNPRIICSEVVDFVSEWRVFVRYGQVEGVKQYLGSWYYPYDPKVIDKCLHDYKSIPAGCSVDFGVTREGKTLLIEVNDGYSLASYGLMDIQYAKLLSARWAELTGMEDECAFDIKII</sequence>
<dbReference type="Pfam" id="PF18299">
    <property type="entry name" value="R2K_2"/>
    <property type="match status" value="1"/>
</dbReference>
<dbReference type="STRING" id="1423790.BN53_09875"/>